<protein>
    <submittedName>
        <fullName evidence="3">Uncharacterized protein</fullName>
    </submittedName>
</protein>
<keyword evidence="2" id="KW-1133">Transmembrane helix</keyword>
<organism evidence="3 4">
    <name type="scientific">Heracleum sosnowskyi</name>
    <dbReference type="NCBI Taxonomy" id="360622"/>
    <lineage>
        <taxon>Eukaryota</taxon>
        <taxon>Viridiplantae</taxon>
        <taxon>Streptophyta</taxon>
        <taxon>Embryophyta</taxon>
        <taxon>Tracheophyta</taxon>
        <taxon>Spermatophyta</taxon>
        <taxon>Magnoliopsida</taxon>
        <taxon>eudicotyledons</taxon>
        <taxon>Gunneridae</taxon>
        <taxon>Pentapetalae</taxon>
        <taxon>asterids</taxon>
        <taxon>campanulids</taxon>
        <taxon>Apiales</taxon>
        <taxon>Apiaceae</taxon>
        <taxon>Apioideae</taxon>
        <taxon>apioid superclade</taxon>
        <taxon>Tordylieae</taxon>
        <taxon>Tordyliinae</taxon>
        <taxon>Heracleum</taxon>
    </lineage>
</organism>
<comment type="caution">
    <text evidence="3">The sequence shown here is derived from an EMBL/GenBank/DDBJ whole genome shotgun (WGS) entry which is preliminary data.</text>
</comment>
<dbReference type="EMBL" id="JAUIZM010000009">
    <property type="protein sequence ID" value="KAK1365634.1"/>
    <property type="molecule type" value="Genomic_DNA"/>
</dbReference>
<reference evidence="3" key="2">
    <citation type="submission" date="2023-05" db="EMBL/GenBank/DDBJ databases">
        <authorList>
            <person name="Schelkunov M.I."/>
        </authorList>
    </citation>
    <scope>NUCLEOTIDE SEQUENCE</scope>
    <source>
        <strain evidence="3">Hsosn_3</strain>
        <tissue evidence="3">Leaf</tissue>
    </source>
</reference>
<evidence type="ECO:0000313" key="3">
    <source>
        <dbReference type="EMBL" id="KAK1365634.1"/>
    </source>
</evidence>
<sequence length="227" mass="25454">MFTPPKKIFSCWSPRTDPTRKSGSGGGDVSKGKDVVFDEDGLMGRVENTGENMGLKAKLMKLETESGIVYVKLVLLICTTRLLVLVSIFRTLYENLLKLLVERNDKIEEIEYEREGWLSGSELKKVAVFGCPSLSKKAVFSAKILRTFFKIQENMVCCKCVLKQSCKYANQNVWNSNTKNLSLPAVMNVISHYALDSVHPQLIVSNEIKTVVTRLLKVVIKLSQTVS</sequence>
<feature type="region of interest" description="Disordered" evidence="1">
    <location>
        <begin position="9"/>
        <end position="34"/>
    </location>
</feature>
<evidence type="ECO:0000256" key="1">
    <source>
        <dbReference type="SAM" id="MobiDB-lite"/>
    </source>
</evidence>
<reference evidence="3" key="1">
    <citation type="submission" date="2023-02" db="EMBL/GenBank/DDBJ databases">
        <title>Genome of toxic invasive species Heracleum sosnowskyi carries increased number of genes despite the absence of recent whole-genome duplications.</title>
        <authorList>
            <person name="Schelkunov M."/>
            <person name="Shtratnikova V."/>
            <person name="Makarenko M."/>
            <person name="Klepikova A."/>
            <person name="Omelchenko D."/>
            <person name="Novikova G."/>
            <person name="Obukhova E."/>
            <person name="Bogdanov V."/>
            <person name="Penin A."/>
            <person name="Logacheva M."/>
        </authorList>
    </citation>
    <scope>NUCLEOTIDE SEQUENCE</scope>
    <source>
        <strain evidence="3">Hsosn_3</strain>
        <tissue evidence="3">Leaf</tissue>
    </source>
</reference>
<proteinExistence type="predicted"/>
<name>A0AAD8HEB7_9APIA</name>
<accession>A0AAD8HEB7</accession>
<evidence type="ECO:0000313" key="4">
    <source>
        <dbReference type="Proteomes" id="UP001237642"/>
    </source>
</evidence>
<evidence type="ECO:0000256" key="2">
    <source>
        <dbReference type="SAM" id="Phobius"/>
    </source>
</evidence>
<dbReference type="AlphaFoldDB" id="A0AAD8HEB7"/>
<keyword evidence="2" id="KW-0812">Transmembrane</keyword>
<gene>
    <name evidence="3" type="ORF">POM88_041195</name>
</gene>
<dbReference type="Proteomes" id="UP001237642">
    <property type="component" value="Unassembled WGS sequence"/>
</dbReference>
<feature type="transmembrane region" description="Helical" evidence="2">
    <location>
        <begin position="68"/>
        <end position="93"/>
    </location>
</feature>
<keyword evidence="2" id="KW-0472">Membrane</keyword>
<keyword evidence="4" id="KW-1185">Reference proteome</keyword>